<reference evidence="3" key="1">
    <citation type="journal article" date="2018" name="J. Ind. Microbiol. Biotechnol.">
        <title>Genome mining reveals uncommon alkylpyrones as type III PKS products from myxobacteria.</title>
        <authorList>
            <person name="Hug J.J."/>
            <person name="Panter F."/>
            <person name="Krug D."/>
            <person name="Muller R."/>
        </authorList>
    </citation>
    <scope>NUCLEOTIDE SEQUENCE</scope>
    <source>
        <strain evidence="3">MSr9331</strain>
    </source>
</reference>
<evidence type="ECO:0000313" key="3">
    <source>
        <dbReference type="EMBL" id="AYM52563.1"/>
    </source>
</evidence>
<evidence type="ECO:0000256" key="1">
    <source>
        <dbReference type="SAM" id="MobiDB-lite"/>
    </source>
</evidence>
<sequence length="1020" mass="105185">MKPHSVPKAATSSALIAALIASGCAGAKPPPSPLVIEKAEAPPAPPAPALAARWVESGGATLVGPSVGDGTLVLLGGRRALVSRDGSLRNETVPSPEPLLELLSIPAAESGAPSRLVGRGKLGLYRFDDPLGAPVTLARTGNALARIGALPGVVAVWTARSDLPYFLDVTTGRERDLPGLPRPPMRAVAFLDDKRGAAIFEVVGLVTSADGGASWKLAESATSGDALRMNGLRRRDASIRAYTYAEGPEAGVNVDAARLGAIEPPAVPAKGVSPLLRWIQITGRDPLEAAASGGIDLGPRGALVASHGLLARVDPRTGAILELLEFARGKWMSACSAAAADDGAFIACALAEDQGGADLFDPFGVLHVTASDPLRVDRPIVIRNGDVELRSSPSGGAMILGSCAPPRDGEVCVRQSTGKWLPVPAEHDLDERGAGPLADGRLAFLRGMTDSDVSSSEADPGARHDGDDAPPHHLHIAAVDAAGHERTLGSITLPEALEVTRVQSPIEEDADHTLRLVIEAGAQLFAVSRQPGKEAATVQPLGRPGAARIHAGRGAALSEGHLLVSPDGGDTWSEAPAPPRALSPFSDGTPSEPDALAVSAVGMRIFDDLRIGWGRPEEASAPAAAPPPAPEAPLLDQRRSAPPAADRQLSCTTSGPAASPGPLLGSTQIKALFASTPPRKGARRETSAWSSGRAGMLDTIALLEEEGSDQRGSAPTSWTLRWFDPTEIGARPRSLTRSIARAEATREITWGGSLRFAAASAGRALFALHAGGRYLLVRTGSSGDRDTAEIGQDLLPMSDVVFGADRSDVIAWMHESDLIVWIAGEAPRRVAQIAAHAGRWLGQPTRDAVPVMLGGPDWAITRALPIPPLDKRAGAGTKAPAPAPPALDGWTPTVNLRRDLGALPACGPAPRGASFQVGRSFTSVRIDGEEHGGVTSLYDVRVAGDVACLTGMSALVTPTRRTAAAPAATGSKPASPGAAGPVAFVRVDLAGKRAEGGDRGPAPAKVRRLTCALDAGVTKQ</sequence>
<feature type="signal peptide" evidence="2">
    <location>
        <begin position="1"/>
        <end position="27"/>
    </location>
</feature>
<feature type="compositionally biased region" description="Basic and acidic residues" evidence="1">
    <location>
        <begin position="460"/>
        <end position="471"/>
    </location>
</feature>
<accession>A0A3Q8IB79</accession>
<evidence type="ECO:0000256" key="2">
    <source>
        <dbReference type="SAM" id="SignalP"/>
    </source>
</evidence>
<dbReference type="SUPFAM" id="SSF110296">
    <property type="entry name" value="Oligoxyloglucan reducing end-specific cellobiohydrolase"/>
    <property type="match status" value="1"/>
</dbReference>
<dbReference type="EMBL" id="MH908878">
    <property type="protein sequence ID" value="AYM52563.1"/>
    <property type="molecule type" value="Genomic_DNA"/>
</dbReference>
<proteinExistence type="predicted"/>
<protein>
    <submittedName>
        <fullName evidence="3">Uncharacterized protein</fullName>
    </submittedName>
</protein>
<name>A0A3Q8IB79_9BACT</name>
<dbReference type="AlphaFoldDB" id="A0A3Q8IB79"/>
<feature type="region of interest" description="Disordered" evidence="1">
    <location>
        <begin position="618"/>
        <end position="664"/>
    </location>
</feature>
<feature type="chain" id="PRO_5018720106" evidence="2">
    <location>
        <begin position="28"/>
        <end position="1020"/>
    </location>
</feature>
<dbReference type="PROSITE" id="PS51257">
    <property type="entry name" value="PROKAR_LIPOPROTEIN"/>
    <property type="match status" value="1"/>
</dbReference>
<feature type="region of interest" description="Disordered" evidence="1">
    <location>
        <begin position="567"/>
        <end position="594"/>
    </location>
</feature>
<organism evidence="3">
    <name type="scientific">Aetherobacter rufus</name>
    <dbReference type="NCBI Taxonomy" id="888831"/>
    <lineage>
        <taxon>Bacteria</taxon>
        <taxon>Pseudomonadati</taxon>
        <taxon>Myxococcota</taxon>
        <taxon>Polyangia</taxon>
        <taxon>Polyangiales</taxon>
        <taxon>Polyangiaceae</taxon>
        <taxon>Aetherobacter</taxon>
    </lineage>
</organism>
<keyword evidence="2" id="KW-0732">Signal</keyword>
<feature type="region of interest" description="Disordered" evidence="1">
    <location>
        <begin position="450"/>
        <end position="472"/>
    </location>
</feature>